<accession>A0AA48I605</accession>
<dbReference type="AlphaFoldDB" id="A0AA48I605"/>
<protein>
    <submittedName>
        <fullName evidence="1">Type VI secretion protein</fullName>
    </submittedName>
</protein>
<proteinExistence type="predicted"/>
<evidence type="ECO:0000313" key="2">
    <source>
        <dbReference type="Proteomes" id="UP001333710"/>
    </source>
</evidence>
<sequence>MKNISPMPDPVQWFEGMLLSPQHFQQNNIYIEQALFHQLQRTNPFYWGVCELEIDQDAVTFDQLIVNKVHAVMPDGTVVKHAISKQQSMENEGLKQLSIQLSEIPDIEPQKPFHVHLAIPALSDGCASDVDSELKRYDSVNEGKVIDQNDIQNKIDLVRLRARLLLLVDSQLSPNFRSFPILKMEKTYDGSFQILNYTPPTLYVPKVDAPYQVKLGKDIEALLGDIRTKATGLRNFFTDTQGQNSIVSAVQRQRIHYLTACLPTVEVLLNSQVTHPQQLYLALVNLAGNMAIIHPDLLPPSFSEYRHNDIDGTFKALFSFITDITESIRLDFTCIPFELNDDHEYSVAIDQLPEDGVFYLSLKQAQGSSPDKLKQWIENAMIATDNNWELLLLSRTLGADRLPVKEFKNLKLLAGDEEVFIEIKVDREFIAPKHRLMISGSDQSLAEHQPTVINWFIPRKSG</sequence>
<dbReference type="PANTHER" id="PTHR35566">
    <property type="entry name" value="BLR3599 PROTEIN"/>
    <property type="match status" value="1"/>
</dbReference>
<dbReference type="PANTHER" id="PTHR35566:SF1">
    <property type="entry name" value="TYPE VI SECRETION SYSTEM BASEPLATE COMPONENT TSSK1"/>
    <property type="match status" value="1"/>
</dbReference>
<keyword evidence="2" id="KW-1185">Reference proteome</keyword>
<dbReference type="Pfam" id="PF05936">
    <property type="entry name" value="T6SS_VasE"/>
    <property type="match status" value="1"/>
</dbReference>
<organism evidence="1 2">
    <name type="scientific">Planctobacterium marinum</name>
    <dbReference type="NCBI Taxonomy" id="1631968"/>
    <lineage>
        <taxon>Bacteria</taxon>
        <taxon>Pseudomonadati</taxon>
        <taxon>Pseudomonadota</taxon>
        <taxon>Gammaproteobacteria</taxon>
        <taxon>Alteromonadales</taxon>
        <taxon>Alteromonadaceae</taxon>
        <taxon>Planctobacterium</taxon>
    </lineage>
</organism>
<dbReference type="RefSeq" id="WP_338292569.1">
    <property type="nucleotide sequence ID" value="NZ_AP027272.1"/>
</dbReference>
<dbReference type="KEGG" id="pmaw:MACH26_20760"/>
<dbReference type="NCBIfam" id="TIGR03353">
    <property type="entry name" value="VI_chp_4"/>
    <property type="match status" value="1"/>
</dbReference>
<dbReference type="EMBL" id="AP027272">
    <property type="protein sequence ID" value="BDX06555.1"/>
    <property type="molecule type" value="Genomic_DNA"/>
</dbReference>
<evidence type="ECO:0000313" key="1">
    <source>
        <dbReference type="EMBL" id="BDX06555.1"/>
    </source>
</evidence>
<name>A0AA48I605_9ALTE</name>
<reference evidence="1" key="1">
    <citation type="submission" date="2023-01" db="EMBL/GenBank/DDBJ databases">
        <title>Complete genome sequence of Planctobacterium marinum strain Dej080120_11.</title>
        <authorList>
            <person name="Ueki S."/>
            <person name="Maruyama F."/>
        </authorList>
    </citation>
    <scope>NUCLEOTIDE SEQUENCE</scope>
    <source>
        <strain evidence="1">Dej080120_11</strain>
    </source>
</reference>
<gene>
    <name evidence="1" type="ORF">MACH26_20760</name>
</gene>
<dbReference type="InterPro" id="IPR010263">
    <property type="entry name" value="T6SS_TssK"/>
</dbReference>
<dbReference type="Proteomes" id="UP001333710">
    <property type="component" value="Chromosome"/>
</dbReference>